<keyword evidence="6" id="KW-0732">Signal</keyword>
<dbReference type="EMBL" id="JFFI01000440">
    <property type="protein sequence ID" value="KXH67662.1"/>
    <property type="molecule type" value="Genomic_DNA"/>
</dbReference>
<accession>A0A135V4R5</accession>
<dbReference type="AlphaFoldDB" id="A0A135V4R5"/>
<dbReference type="PRINTS" id="PR00420">
    <property type="entry name" value="RNGMNOXGNASE"/>
</dbReference>
<name>A0A135V4R5_9PEZI</name>
<dbReference type="SUPFAM" id="SSF51905">
    <property type="entry name" value="FAD/NAD(P)-binding domain"/>
    <property type="match status" value="1"/>
</dbReference>
<keyword evidence="4" id="KW-0560">Oxidoreductase</keyword>
<comment type="caution">
    <text evidence="8">The sequence shown here is derived from an EMBL/GenBank/DDBJ whole genome shotgun (WGS) entry which is preliminary data.</text>
</comment>
<dbReference type="InterPro" id="IPR002938">
    <property type="entry name" value="FAD-bd"/>
</dbReference>
<evidence type="ECO:0000259" key="7">
    <source>
        <dbReference type="Pfam" id="PF01494"/>
    </source>
</evidence>
<keyword evidence="5" id="KW-0503">Monooxygenase</keyword>
<evidence type="ECO:0000256" key="3">
    <source>
        <dbReference type="ARBA" id="ARBA00022827"/>
    </source>
</evidence>
<dbReference type="GO" id="GO:0004497">
    <property type="term" value="F:monooxygenase activity"/>
    <property type="evidence" value="ECO:0007669"/>
    <property type="project" value="UniProtKB-KW"/>
</dbReference>
<dbReference type="Gene3D" id="3.50.50.60">
    <property type="entry name" value="FAD/NAD(P)-binding domain"/>
    <property type="match status" value="1"/>
</dbReference>
<evidence type="ECO:0000256" key="2">
    <source>
        <dbReference type="ARBA" id="ARBA00022630"/>
    </source>
</evidence>
<keyword evidence="2" id="KW-0285">Flavoprotein</keyword>
<dbReference type="GO" id="GO:0071949">
    <property type="term" value="F:FAD binding"/>
    <property type="evidence" value="ECO:0007669"/>
    <property type="project" value="InterPro"/>
</dbReference>
<feature type="domain" description="FAD-binding" evidence="7">
    <location>
        <begin position="2"/>
        <end position="327"/>
    </location>
</feature>
<dbReference type="Proteomes" id="UP000070121">
    <property type="component" value="Unassembled WGS sequence"/>
</dbReference>
<dbReference type="InterPro" id="IPR050493">
    <property type="entry name" value="FAD-dep_Monooxygenase_BioMet"/>
</dbReference>
<feature type="signal peptide" evidence="6">
    <location>
        <begin position="1"/>
        <end position="16"/>
    </location>
</feature>
<evidence type="ECO:0000313" key="9">
    <source>
        <dbReference type="Proteomes" id="UP000070121"/>
    </source>
</evidence>
<evidence type="ECO:0000256" key="5">
    <source>
        <dbReference type="ARBA" id="ARBA00023033"/>
    </source>
</evidence>
<organism evidence="8 9">
    <name type="scientific">Colletotrichum salicis</name>
    <dbReference type="NCBI Taxonomy" id="1209931"/>
    <lineage>
        <taxon>Eukaryota</taxon>
        <taxon>Fungi</taxon>
        <taxon>Dikarya</taxon>
        <taxon>Ascomycota</taxon>
        <taxon>Pezizomycotina</taxon>
        <taxon>Sordariomycetes</taxon>
        <taxon>Hypocreomycetidae</taxon>
        <taxon>Glomerellales</taxon>
        <taxon>Glomerellaceae</taxon>
        <taxon>Colletotrichum</taxon>
        <taxon>Colletotrichum acutatum species complex</taxon>
    </lineage>
</organism>
<dbReference type="Pfam" id="PF01494">
    <property type="entry name" value="FAD_binding_3"/>
    <property type="match status" value="1"/>
</dbReference>
<sequence length="428" mass="48305">MRVLIIGAGLGGLACAIACRREGFEVVVLERANRPVPIGAGLQLPPNGTRIARQLGYLDKLLQCGVVIDGMEFCRYVDGKHLHTLSAKDAQARYGDLWMVVHRADLHYVLWQTCKEIGVDLCLDMDVERIDFDEKVVYLEDGDDIGGDVIIGADGLWSICRDQLLGSASPPVETGDLAYRATFPFDYLKSLKDPRIDDLCARKQVTVWMGPDRHTVFYPVRRGREFNLVLIRPDNMEPGERRVQGDIEEMRESYRGWDETLTKLISLIPRVQKWKLCTHSELTTWTKGCFALLGDSCHPSLPYQAQGAAMAVEDGAVIGMLLGLLRTSLGSENMLPKVPEILKLYETLRKDRTTVNMQGATSNRKWYHVRDGPEQEARDAEMTGVPLKDGLTPTGWRLMDEDYRMELMARDSVAEAIEAFREWEQKKT</sequence>
<keyword evidence="9" id="KW-1185">Reference proteome</keyword>
<dbReference type="PROSITE" id="PS51257">
    <property type="entry name" value="PROKAR_LIPOPROTEIN"/>
    <property type="match status" value="1"/>
</dbReference>
<dbReference type="SUPFAM" id="SSF54373">
    <property type="entry name" value="FAD-linked reductases, C-terminal domain"/>
    <property type="match status" value="1"/>
</dbReference>
<dbReference type="PANTHER" id="PTHR13789:SF311">
    <property type="entry name" value="HYDROXYLASE, PUTATIVE (AFU_ORTHOLOGUE AFUA_5G10180)-RELATED"/>
    <property type="match status" value="1"/>
</dbReference>
<proteinExistence type="inferred from homology"/>
<comment type="similarity">
    <text evidence="1">Belongs to the paxM FAD-dependent monooxygenase family.</text>
</comment>
<dbReference type="InterPro" id="IPR036188">
    <property type="entry name" value="FAD/NAD-bd_sf"/>
</dbReference>
<dbReference type="PANTHER" id="PTHR13789">
    <property type="entry name" value="MONOOXYGENASE"/>
    <property type="match status" value="1"/>
</dbReference>
<protein>
    <recommendedName>
        <fullName evidence="7">FAD-binding domain-containing protein</fullName>
    </recommendedName>
</protein>
<keyword evidence="3" id="KW-0274">FAD</keyword>
<evidence type="ECO:0000256" key="4">
    <source>
        <dbReference type="ARBA" id="ARBA00023002"/>
    </source>
</evidence>
<feature type="chain" id="PRO_5007805592" description="FAD-binding domain-containing protein" evidence="6">
    <location>
        <begin position="17"/>
        <end position="428"/>
    </location>
</feature>
<dbReference type="OrthoDB" id="16820at2759"/>
<evidence type="ECO:0000256" key="6">
    <source>
        <dbReference type="SAM" id="SignalP"/>
    </source>
</evidence>
<gene>
    <name evidence="8" type="ORF">CSAL01_03585</name>
</gene>
<dbReference type="FunFam" id="3.50.50.60:FF:000115">
    <property type="entry name" value="Salicylate hydroxylase, putative"/>
    <property type="match status" value="1"/>
</dbReference>
<reference evidence="8 9" key="1">
    <citation type="submission" date="2014-02" db="EMBL/GenBank/DDBJ databases">
        <title>The genome sequence of Colletotrichum salicis CBS 607.94.</title>
        <authorList>
            <person name="Baroncelli R."/>
            <person name="Thon M.R."/>
        </authorList>
    </citation>
    <scope>NUCLEOTIDE SEQUENCE [LARGE SCALE GENOMIC DNA]</scope>
    <source>
        <strain evidence="8 9">CBS 607.94</strain>
    </source>
</reference>
<evidence type="ECO:0000256" key="1">
    <source>
        <dbReference type="ARBA" id="ARBA00007992"/>
    </source>
</evidence>
<evidence type="ECO:0000313" key="8">
    <source>
        <dbReference type="EMBL" id="KXH67662.1"/>
    </source>
</evidence>
<dbReference type="STRING" id="1209931.A0A135V4R5"/>